<feature type="transmembrane region" description="Helical" evidence="1">
    <location>
        <begin position="20"/>
        <end position="41"/>
    </location>
</feature>
<evidence type="ECO:0000313" key="3">
    <source>
        <dbReference type="Proteomes" id="UP000005258"/>
    </source>
</evidence>
<dbReference type="RefSeq" id="WP_014748519.1">
    <property type="nucleotide sequence ID" value="NC_017958.1"/>
</dbReference>
<dbReference type="InterPro" id="IPR008620">
    <property type="entry name" value="FixH"/>
</dbReference>
<keyword evidence="1" id="KW-0472">Membrane</keyword>
<evidence type="ECO:0000256" key="1">
    <source>
        <dbReference type="SAM" id="Phobius"/>
    </source>
</evidence>
<keyword evidence="2" id="KW-0614">Plasmid</keyword>
<evidence type="ECO:0000313" key="2">
    <source>
        <dbReference type="EMBL" id="AFK57530.1"/>
    </source>
</evidence>
<name>I3TXP2_TISMK</name>
<gene>
    <name evidence="2" type="ordered locus">TMO_c0920</name>
</gene>
<organism evidence="2 3">
    <name type="scientific">Tistrella mobilis (strain KA081020-065)</name>
    <dbReference type="NCBI Taxonomy" id="1110502"/>
    <lineage>
        <taxon>Bacteria</taxon>
        <taxon>Pseudomonadati</taxon>
        <taxon>Pseudomonadota</taxon>
        <taxon>Alphaproteobacteria</taxon>
        <taxon>Geminicoccales</taxon>
        <taxon>Geminicoccaceae</taxon>
        <taxon>Tistrella</taxon>
    </lineage>
</organism>
<keyword evidence="3" id="KW-1185">Reference proteome</keyword>
<sequence>MARSLPMQPRTKASGRKSAWIPWVFVGGFLVVVAVNTTLIVKALDGFTGVVVEKPFERGLDYDRLVAAVEAQDRLGWTVTTAVEPGAPAGESDFALTLAGPDGPLTGANVEARLQRPLDGERVALMAMPRPGGPAGAWRLVGPGVRPGQWDLHVIVTKAKDRHISTHRLWIAPVAGDAGAKSGQPAAAKAGETE</sequence>
<dbReference type="AlphaFoldDB" id="I3TXP2"/>
<dbReference type="HOGENOM" id="CLU_111458_1_1_5"/>
<dbReference type="Proteomes" id="UP000005258">
    <property type="component" value="Plasmid pTM3"/>
</dbReference>
<keyword evidence="1" id="KW-1133">Transmembrane helix</keyword>
<accession>I3TXP2</accession>
<dbReference type="Pfam" id="PF05751">
    <property type="entry name" value="FixH"/>
    <property type="match status" value="1"/>
</dbReference>
<dbReference type="EMBL" id="CP003239">
    <property type="protein sequence ID" value="AFK57530.1"/>
    <property type="molecule type" value="Genomic_DNA"/>
</dbReference>
<dbReference type="KEGG" id="tmo:TMO_c0920"/>
<keyword evidence="1" id="KW-0812">Transmembrane</keyword>
<protein>
    <submittedName>
        <fullName evidence="2">Nitrogen fixation protein fixH</fullName>
    </submittedName>
</protein>
<proteinExistence type="predicted"/>
<reference evidence="2 3" key="1">
    <citation type="journal article" date="2012" name="J. Am. Chem. Soc.">
        <title>Bacterial biosynthesis and maturation of the didemnin anti-cancer agents.</title>
        <authorList>
            <person name="Xu Y."/>
            <person name="Kersten R.D."/>
            <person name="Nam S.J."/>
            <person name="Lu L."/>
            <person name="Al-Suwailem A.M."/>
            <person name="Zheng H."/>
            <person name="Fenical W."/>
            <person name="Dorrestein P.C."/>
            <person name="Moore B.S."/>
            <person name="Qian P.Y."/>
        </authorList>
    </citation>
    <scope>NUCLEOTIDE SEQUENCE [LARGE SCALE GENOMIC DNA]</scope>
    <source>
        <strain evidence="2 3">KA081020-065</strain>
    </source>
</reference>
<geneLocation type="plasmid" evidence="2 3">
    <name>pTM3</name>
</geneLocation>